<evidence type="ECO:0008006" key="4">
    <source>
        <dbReference type="Google" id="ProtNLM"/>
    </source>
</evidence>
<evidence type="ECO:0000313" key="3">
    <source>
        <dbReference type="Proteomes" id="UP000433309"/>
    </source>
</evidence>
<dbReference type="InterPro" id="IPR017853">
    <property type="entry name" value="GH"/>
</dbReference>
<gene>
    <name evidence="2" type="ORF">GJ699_23855</name>
</gene>
<proteinExistence type="predicted"/>
<dbReference type="Gene3D" id="3.20.20.80">
    <property type="entry name" value="Glycosidases"/>
    <property type="match status" value="1"/>
</dbReference>
<organism evidence="2 3">
    <name type="scientific">Duganella guangzhouensis</name>
    <dbReference type="NCBI Taxonomy" id="2666084"/>
    <lineage>
        <taxon>Bacteria</taxon>
        <taxon>Pseudomonadati</taxon>
        <taxon>Pseudomonadota</taxon>
        <taxon>Betaproteobacteria</taxon>
        <taxon>Burkholderiales</taxon>
        <taxon>Oxalobacteraceae</taxon>
        <taxon>Telluria group</taxon>
        <taxon>Duganella</taxon>
    </lineage>
</organism>
<name>A0A6I2L4H0_9BURK</name>
<dbReference type="SUPFAM" id="SSF51445">
    <property type="entry name" value="(Trans)glycosidases"/>
    <property type="match status" value="1"/>
</dbReference>
<evidence type="ECO:0000256" key="1">
    <source>
        <dbReference type="SAM" id="SignalP"/>
    </source>
</evidence>
<dbReference type="EMBL" id="WKJK01000014">
    <property type="protein sequence ID" value="MRW93038.1"/>
    <property type="molecule type" value="Genomic_DNA"/>
</dbReference>
<protein>
    <recommendedName>
        <fullName evidence="4">Glycoside hydrolase</fullName>
    </recommendedName>
</protein>
<accession>A0A6I2L4H0</accession>
<evidence type="ECO:0000313" key="2">
    <source>
        <dbReference type="EMBL" id="MRW93038.1"/>
    </source>
</evidence>
<feature type="chain" id="PRO_5026100056" description="Glycoside hydrolase" evidence="1">
    <location>
        <begin position="20"/>
        <end position="763"/>
    </location>
</feature>
<dbReference type="AlphaFoldDB" id="A0A6I2L4H0"/>
<sequence length="763" mass="83552">MKRLLCTWLLASALPLAHAEPVWLPLRDPSLMIQPGSILDFSALAPGAAPLAQLQADGGGHLVRQDEPGKPRRFLMASLGFSAATGYFPDHAAAERYVQQIRLRGYNMIRLDFVEDTLIQGRSADFDFNPEQLDRFHYLLAALKREGIYFMLNGLSSDNGAYGNLQKRWENQRQAKLRVYYDPEAQQHWKKLIDRMLGTVNPYTKLSTLADPALAGLIVVNEGGLEFVNRGGSTPELKQAFAAWLKQKYGGTAQLAKAWNGELKAGENLDGSPPAFPKTDAWTSRRMADTQRFYVELEKSTSAWMTQYLRRAGYKGLITAYNNWLSPAAHLARAQYDWIDLHNYFSEPTGFVSSGSKISQDSMLAGGAKYIVELAAGQQLGKPYTVSEFGQVFWNKYRRESSLALPAYAALQGWDVIAQHGGALVLSYAEAGGRKDRIYPFMVATDPVNRATETLAALLYLRGDVAEARNTVAIPLDPGFIYDDNAFYGNIPPDLSRLALVSRIGLEWREQPVARGLYTAQSAPGDTALKLSGKPAPVTPDPGLASQAAKLASSVAGPLAGRIDRLPQLAQRRLDERVQTLRKGGLLSRDNDTDPGAGLYQSDTGQLLLDSTRRRMTVITPKTEGVVFDVPEAVSLNKLSVSDADGPALVAVAAMDQQPLASSKRMLVVLASDARNTNMRFSDAAETTLADLGTGPVQIEARRVRLKLQNSHAATLRVYAVNLRGQRGDLIAVQRSGDSISFLLDTAALKQGPTTYFEVTAEE</sequence>
<keyword evidence="3" id="KW-1185">Reference proteome</keyword>
<dbReference type="RefSeq" id="WP_154381035.1">
    <property type="nucleotide sequence ID" value="NZ_WKJK01000014.1"/>
</dbReference>
<dbReference type="Proteomes" id="UP000433309">
    <property type="component" value="Unassembled WGS sequence"/>
</dbReference>
<reference evidence="2 3" key="1">
    <citation type="submission" date="2019-11" db="EMBL/GenBank/DDBJ databases">
        <title>Novel species isolated from a subtropical stream in China.</title>
        <authorList>
            <person name="Lu H."/>
        </authorList>
    </citation>
    <scope>NUCLEOTIDE SEQUENCE [LARGE SCALE GENOMIC DNA]</scope>
    <source>
        <strain evidence="2 3">FT80W</strain>
    </source>
</reference>
<feature type="signal peptide" evidence="1">
    <location>
        <begin position="1"/>
        <end position="19"/>
    </location>
</feature>
<keyword evidence="1" id="KW-0732">Signal</keyword>
<comment type="caution">
    <text evidence="2">The sequence shown here is derived from an EMBL/GenBank/DDBJ whole genome shotgun (WGS) entry which is preliminary data.</text>
</comment>